<dbReference type="InterPro" id="IPR009780">
    <property type="entry name" value="DUF1344"/>
</dbReference>
<reference evidence="1 2" key="1">
    <citation type="submission" date="2015-03" db="EMBL/GenBank/DDBJ databases">
        <authorList>
            <person name="Hassan Y.I."/>
            <person name="Lepp D."/>
            <person name="Zhou T."/>
        </authorList>
    </citation>
    <scope>NUCLEOTIDE SEQUENCE [LARGE SCALE GENOMIC DNA]</scope>
    <source>
        <strain evidence="1 2">GH2-10</strain>
    </source>
</reference>
<evidence type="ECO:0000313" key="2">
    <source>
        <dbReference type="Proteomes" id="UP000033514"/>
    </source>
</evidence>
<dbReference type="Pfam" id="PF07076">
    <property type="entry name" value="DUF1344"/>
    <property type="match status" value="1"/>
</dbReference>
<dbReference type="STRING" id="361041.VW35_04945"/>
<evidence type="ECO:0000313" key="1">
    <source>
        <dbReference type="EMBL" id="KKB80421.1"/>
    </source>
</evidence>
<protein>
    <recommendedName>
        <fullName evidence="3">DUF5666 domain-containing protein</fullName>
    </recommendedName>
</protein>
<dbReference type="AlphaFoldDB" id="A0A0F5LDF2"/>
<accession>A0A0F5LDF2</accession>
<name>A0A0F5LDF2_9HYPH</name>
<keyword evidence="2" id="KW-1185">Reference proteome</keyword>
<proteinExistence type="predicted"/>
<gene>
    <name evidence="1" type="ORF">VW35_04945</name>
</gene>
<dbReference type="Proteomes" id="UP000033514">
    <property type="component" value="Unassembled WGS sequence"/>
</dbReference>
<dbReference type="PATRIC" id="fig|361041.3.peg.294"/>
<organism evidence="1 2">
    <name type="scientific">Devosia soli</name>
    <dbReference type="NCBI Taxonomy" id="361041"/>
    <lineage>
        <taxon>Bacteria</taxon>
        <taxon>Pseudomonadati</taxon>
        <taxon>Pseudomonadota</taxon>
        <taxon>Alphaproteobacteria</taxon>
        <taxon>Hyphomicrobiales</taxon>
        <taxon>Devosiaceae</taxon>
        <taxon>Devosia</taxon>
    </lineage>
</organism>
<sequence length="77" mass="8075">MAPAAKPAAAASISADQSINGTVKSFNLTARSLQLADGSWYFLPLNTKFPDVKAGDKVTVHFKQDGSNHDVTAIDVG</sequence>
<comment type="caution">
    <text evidence="1">The sequence shown here is derived from an EMBL/GenBank/DDBJ whole genome shotgun (WGS) entry which is preliminary data.</text>
</comment>
<evidence type="ECO:0008006" key="3">
    <source>
        <dbReference type="Google" id="ProtNLM"/>
    </source>
</evidence>
<dbReference type="EMBL" id="LAJG01000014">
    <property type="protein sequence ID" value="KKB80421.1"/>
    <property type="molecule type" value="Genomic_DNA"/>
</dbReference>